<reference evidence="10" key="1">
    <citation type="submission" date="2022-12" db="EMBL/GenBank/DDBJ databases">
        <title>Draft genome assemblies for two species of Escallonia (Escalloniales).</title>
        <authorList>
            <person name="Chanderbali A."/>
            <person name="Dervinis C."/>
            <person name="Anghel I."/>
            <person name="Soltis D."/>
            <person name="Soltis P."/>
            <person name="Zapata F."/>
        </authorList>
    </citation>
    <scope>NUCLEOTIDE SEQUENCE</scope>
    <source>
        <strain evidence="10">UCBG64.0493</strain>
        <tissue evidence="10">Leaf</tissue>
    </source>
</reference>
<accession>A0AA89ANR2</accession>
<dbReference type="InterPro" id="IPR009438">
    <property type="entry name" value="Phytosulfokine"/>
</dbReference>
<dbReference type="EMBL" id="JAVXUP010001912">
    <property type="protein sequence ID" value="KAK3007066.1"/>
    <property type="molecule type" value="Genomic_DNA"/>
</dbReference>
<gene>
    <name evidence="10" type="ORF">RJ639_016630</name>
</gene>
<evidence type="ECO:0000256" key="2">
    <source>
        <dbReference type="ARBA" id="ARBA00010781"/>
    </source>
</evidence>
<feature type="chain" id="PRO_5041514786" description="Phytosulfokine" evidence="9">
    <location>
        <begin position="23"/>
        <end position="76"/>
    </location>
</feature>
<comment type="PTM">
    <text evidence="9">PSK-alpha is produced by endopeptidase digestion. PSK-beta is produced from PSK-alpha by exopeptidase digestion.</text>
</comment>
<evidence type="ECO:0000256" key="1">
    <source>
        <dbReference type="ARBA" id="ARBA00004613"/>
    </source>
</evidence>
<keyword evidence="7 9" id="KW-0221">Differentiation</keyword>
<dbReference type="Proteomes" id="UP001188597">
    <property type="component" value="Unassembled WGS sequence"/>
</dbReference>
<evidence type="ECO:0000256" key="9">
    <source>
        <dbReference type="RuleBase" id="RU368031"/>
    </source>
</evidence>
<dbReference type="PANTHER" id="PTHR33285">
    <property type="entry name" value="PHYTOSULFOKINES 3"/>
    <property type="match status" value="1"/>
</dbReference>
<comment type="PTM">
    <text evidence="9">Sulfation is important for activity and for the binding to a putative membrane receptor.</text>
</comment>
<keyword evidence="6 9" id="KW-0732">Signal</keyword>
<evidence type="ECO:0000256" key="6">
    <source>
        <dbReference type="ARBA" id="ARBA00022729"/>
    </source>
</evidence>
<evidence type="ECO:0000313" key="11">
    <source>
        <dbReference type="Proteomes" id="UP001188597"/>
    </source>
</evidence>
<keyword evidence="8 9" id="KW-0339">Growth factor</keyword>
<comment type="similarity">
    <text evidence="2 9">Belongs to the phytosulfokine family.</text>
</comment>
<dbReference type="GO" id="GO:0005576">
    <property type="term" value="C:extracellular region"/>
    <property type="evidence" value="ECO:0007669"/>
    <property type="project" value="UniProtKB-SubCell"/>
</dbReference>
<comment type="subcellular location">
    <subcellularLocation>
        <location evidence="1 9">Secreted</location>
    </subcellularLocation>
</comment>
<keyword evidence="11" id="KW-1185">Reference proteome</keyword>
<dbReference type="GO" id="GO:0030154">
    <property type="term" value="P:cell differentiation"/>
    <property type="evidence" value="ECO:0007669"/>
    <property type="project" value="UniProtKB-UniRule"/>
</dbReference>
<comment type="function">
    <text evidence="9">Promotes plant cell differentiation, organogenesis and somatic embryogenesis as well as cell proliferation.</text>
</comment>
<evidence type="ECO:0000256" key="8">
    <source>
        <dbReference type="ARBA" id="ARBA00023030"/>
    </source>
</evidence>
<evidence type="ECO:0000256" key="3">
    <source>
        <dbReference type="ARBA" id="ARBA00022473"/>
    </source>
</evidence>
<proteinExistence type="inferred from homology"/>
<feature type="signal peptide" evidence="9">
    <location>
        <begin position="1"/>
        <end position="22"/>
    </location>
</feature>
<keyword evidence="4 9" id="KW-0964">Secreted</keyword>
<dbReference type="GO" id="GO:0008083">
    <property type="term" value="F:growth factor activity"/>
    <property type="evidence" value="ECO:0007669"/>
    <property type="project" value="UniProtKB-UniRule"/>
</dbReference>
<name>A0AA89ANR2_9ASTE</name>
<protein>
    <recommendedName>
        <fullName evidence="9">Phytosulfokine</fullName>
    </recommendedName>
    <component>
        <recommendedName>
            <fullName evidence="9">Phytosulfokine-alpha</fullName>
            <shortName evidence="9">PSK-alpha</shortName>
            <shortName evidence="9">Phytosulfokine-a</shortName>
        </recommendedName>
    </component>
    <component>
        <recommendedName>
            <fullName evidence="9">Phytosulfokine-beta</fullName>
            <shortName evidence="9">PSK-beta</shortName>
            <shortName evidence="9">Phytosulfokine-b</shortName>
        </recommendedName>
    </component>
</protein>
<evidence type="ECO:0000256" key="7">
    <source>
        <dbReference type="ARBA" id="ARBA00022782"/>
    </source>
</evidence>
<comment type="caution">
    <text evidence="10">The sequence shown here is derived from an EMBL/GenBank/DDBJ whole genome shotgun (WGS) entry which is preliminary data.</text>
</comment>
<dbReference type="GO" id="GO:0008283">
    <property type="term" value="P:cell population proliferation"/>
    <property type="evidence" value="ECO:0007669"/>
    <property type="project" value="UniProtKB-UniRule"/>
</dbReference>
<evidence type="ECO:0000256" key="4">
    <source>
        <dbReference type="ARBA" id="ARBA00022525"/>
    </source>
</evidence>
<evidence type="ECO:0000313" key="10">
    <source>
        <dbReference type="EMBL" id="KAK3007066.1"/>
    </source>
</evidence>
<evidence type="ECO:0000256" key="5">
    <source>
        <dbReference type="ARBA" id="ARBA00022641"/>
    </source>
</evidence>
<keyword evidence="3 9" id="KW-0217">Developmental protein</keyword>
<keyword evidence="5 9" id="KW-0765">Sulfation</keyword>
<dbReference type="Pfam" id="PF06404">
    <property type="entry name" value="PSK"/>
    <property type="match status" value="1"/>
</dbReference>
<organism evidence="10 11">
    <name type="scientific">Escallonia herrerae</name>
    <dbReference type="NCBI Taxonomy" id="1293975"/>
    <lineage>
        <taxon>Eukaryota</taxon>
        <taxon>Viridiplantae</taxon>
        <taxon>Streptophyta</taxon>
        <taxon>Embryophyta</taxon>
        <taxon>Tracheophyta</taxon>
        <taxon>Spermatophyta</taxon>
        <taxon>Magnoliopsida</taxon>
        <taxon>eudicotyledons</taxon>
        <taxon>Gunneridae</taxon>
        <taxon>Pentapetalae</taxon>
        <taxon>asterids</taxon>
        <taxon>campanulids</taxon>
        <taxon>Escalloniales</taxon>
        <taxon>Escalloniaceae</taxon>
        <taxon>Escallonia</taxon>
    </lineage>
</organism>
<dbReference type="PANTHER" id="PTHR33285:SF55">
    <property type="entry name" value="PHYTOSULFOKINES 3"/>
    <property type="match status" value="1"/>
</dbReference>
<dbReference type="AlphaFoldDB" id="A0AA89ANR2"/>
<sequence length="76" mass="8457">MAKVSTLFMISLLLPLILTCAARQEPSLGAEVKKITEDGGCEGVEKTEECLVRKTLEAHVDYIYTQDHPHKPPHKP</sequence>